<accession>A0A832ZTW4</accession>
<organism evidence="2 3">
    <name type="scientific">Pyrodictium delaneyi</name>
    <dbReference type="NCBI Taxonomy" id="1273541"/>
    <lineage>
        <taxon>Archaea</taxon>
        <taxon>Thermoproteota</taxon>
        <taxon>Thermoprotei</taxon>
        <taxon>Desulfurococcales</taxon>
        <taxon>Pyrodictiaceae</taxon>
        <taxon>Pyrodictium</taxon>
    </lineage>
</organism>
<dbReference type="Gene3D" id="3.30.420.10">
    <property type="entry name" value="Ribonuclease H-like superfamily/Ribonuclease H"/>
    <property type="match status" value="1"/>
</dbReference>
<evidence type="ECO:0000259" key="1">
    <source>
        <dbReference type="PROSITE" id="PS50822"/>
    </source>
</evidence>
<dbReference type="SUPFAM" id="SSF53098">
    <property type="entry name" value="Ribonuclease H-like"/>
    <property type="match status" value="1"/>
</dbReference>
<dbReference type="InterPro" id="IPR003165">
    <property type="entry name" value="Piwi"/>
</dbReference>
<dbReference type="AlphaFoldDB" id="A0A832ZTW4"/>
<evidence type="ECO:0000313" key="2">
    <source>
        <dbReference type="EMBL" id="HIQ24159.1"/>
    </source>
</evidence>
<dbReference type="PROSITE" id="PS50822">
    <property type="entry name" value="PIWI"/>
    <property type="match status" value="1"/>
</dbReference>
<proteinExistence type="predicted"/>
<dbReference type="EMBL" id="DQVR01000085">
    <property type="protein sequence ID" value="HIQ24159.1"/>
    <property type="molecule type" value="Genomic_DNA"/>
</dbReference>
<dbReference type="InterPro" id="IPR036397">
    <property type="entry name" value="RNaseH_sf"/>
</dbReference>
<evidence type="ECO:0000313" key="3">
    <source>
        <dbReference type="Proteomes" id="UP000600071"/>
    </source>
</evidence>
<name>A0A832ZTW4_9CREN</name>
<gene>
    <name evidence="2" type="ORF">EYH50_03830</name>
</gene>
<dbReference type="Proteomes" id="UP000600071">
    <property type="component" value="Unassembled WGS sequence"/>
</dbReference>
<dbReference type="Pfam" id="PF02171">
    <property type="entry name" value="Piwi"/>
    <property type="match status" value="1"/>
</dbReference>
<dbReference type="GO" id="GO:0003676">
    <property type="term" value="F:nucleic acid binding"/>
    <property type="evidence" value="ECO:0007669"/>
    <property type="project" value="InterPro"/>
</dbReference>
<sequence length="235" mass="25570">MAARHLKGVHATIIDSSTINDIIGGSQRGSDGLQSILDNIALAIYKEPLLQAAKASSDKYLATPWTLCQPADGKGETLYLGIDVGHSEGPKVNPAICTAIYNAYSSMLGASMFSSTKGKKLSSDDLQEAIEDAYALVEQLDPPLKTRPTRIVVFRDGIPYGNELVDSQLKLGDHTAKVIVVGVAKKHNTRIYIEAEHDGYMKAFNPPSLTAYYLGAYWHPERGYRAHHVTTSIKP</sequence>
<dbReference type="InterPro" id="IPR012337">
    <property type="entry name" value="RNaseH-like_sf"/>
</dbReference>
<comment type="caution">
    <text evidence="2">The sequence shown here is derived from an EMBL/GenBank/DDBJ whole genome shotgun (WGS) entry which is preliminary data.</text>
</comment>
<reference evidence="2" key="1">
    <citation type="journal article" date="2020" name="ISME J.">
        <title>Gammaproteobacteria mediating utilization of methyl-, sulfur- and petroleum organic compounds in deep ocean hydrothermal plumes.</title>
        <authorList>
            <person name="Zhou Z."/>
            <person name="Liu Y."/>
            <person name="Pan J."/>
            <person name="Cron B.R."/>
            <person name="Toner B.M."/>
            <person name="Anantharaman K."/>
            <person name="Breier J.A."/>
            <person name="Dick G.J."/>
            <person name="Li M."/>
        </authorList>
    </citation>
    <scope>NUCLEOTIDE SEQUENCE</scope>
    <source>
        <strain evidence="2">SZUA-1523</strain>
    </source>
</reference>
<protein>
    <recommendedName>
        <fullName evidence="1">Piwi domain-containing protein</fullName>
    </recommendedName>
</protein>
<feature type="domain" description="Piwi" evidence="1">
    <location>
        <begin position="64"/>
        <end position="194"/>
    </location>
</feature>